<evidence type="ECO:0000256" key="1">
    <source>
        <dbReference type="SAM" id="MobiDB-lite"/>
    </source>
</evidence>
<dbReference type="AlphaFoldDB" id="A0A8H7F810"/>
<comment type="caution">
    <text evidence="2">The sequence shown here is derived from an EMBL/GenBank/DDBJ whole genome shotgun (WGS) entry which is preliminary data.</text>
</comment>
<name>A0A8H7F810_AGABI</name>
<feature type="compositionally biased region" description="Acidic residues" evidence="1">
    <location>
        <begin position="124"/>
        <end position="138"/>
    </location>
</feature>
<evidence type="ECO:0000313" key="3">
    <source>
        <dbReference type="Proteomes" id="UP000629468"/>
    </source>
</evidence>
<evidence type="ECO:0000313" key="2">
    <source>
        <dbReference type="EMBL" id="KAF7782427.1"/>
    </source>
</evidence>
<dbReference type="EMBL" id="JABXXO010000003">
    <property type="protein sequence ID" value="KAF7782427.1"/>
    <property type="molecule type" value="Genomic_DNA"/>
</dbReference>
<organism evidence="2 3">
    <name type="scientific">Agaricus bisporus var. burnettii</name>
    <dbReference type="NCBI Taxonomy" id="192524"/>
    <lineage>
        <taxon>Eukaryota</taxon>
        <taxon>Fungi</taxon>
        <taxon>Dikarya</taxon>
        <taxon>Basidiomycota</taxon>
        <taxon>Agaricomycotina</taxon>
        <taxon>Agaricomycetes</taxon>
        <taxon>Agaricomycetidae</taxon>
        <taxon>Agaricales</taxon>
        <taxon>Agaricineae</taxon>
        <taxon>Agaricaceae</taxon>
        <taxon>Agaricus</taxon>
    </lineage>
</organism>
<sequence length="288" mass="32698">MSLFHRFLQERYRIIRSKFPGEGRRKWRMRVMEELWLAPDAQAEITSTASISPDSPQTVTHERDTDALDHLTDGEEVGLLVRTDFTDQIAWEEFLRQLEQSERALLDSLKSTTHDDTTTSTDVGMEEDASESDSDPDSAPEHIIKVLSCTGDSLFEDISNLTALRLLNDVDLRLAPPVPTGVTRIQRGNRLIDSNGLQEVYRGKTIWIYDKKSNLDASVRLVGPQGDIYGTATGDSWRARAQHVAELQFSMSYDNVRINFGGLDRWDQSERARNMNEAENQCFFAPSQ</sequence>
<gene>
    <name evidence="2" type="ORF">Agabi119p4_1803</name>
</gene>
<protein>
    <submittedName>
        <fullName evidence="2">Uncharacterized protein</fullName>
    </submittedName>
</protein>
<accession>A0A8H7F810</accession>
<proteinExistence type="predicted"/>
<dbReference type="Proteomes" id="UP000629468">
    <property type="component" value="Unassembled WGS sequence"/>
</dbReference>
<feature type="region of interest" description="Disordered" evidence="1">
    <location>
        <begin position="107"/>
        <end position="140"/>
    </location>
</feature>
<reference evidence="2 3" key="1">
    <citation type="journal article" name="Sci. Rep.">
        <title>Telomere-to-telomere assembled and centromere annotated genomes of the two main subspecies of the button mushroom Agaricus bisporus reveal especially polymorphic chromosome ends.</title>
        <authorList>
            <person name="Sonnenberg A.S.M."/>
            <person name="Sedaghat-Telgerd N."/>
            <person name="Lavrijssen B."/>
            <person name="Ohm R.A."/>
            <person name="Hendrickx P.M."/>
            <person name="Scholtmeijer K."/>
            <person name="Baars J.J.P."/>
            <person name="van Peer A."/>
        </authorList>
    </citation>
    <scope>NUCLEOTIDE SEQUENCE [LARGE SCALE GENOMIC DNA]</scope>
    <source>
        <strain evidence="2 3">H119_p4</strain>
    </source>
</reference>